<dbReference type="Gene3D" id="3.40.630.30">
    <property type="match status" value="1"/>
</dbReference>
<dbReference type="InterPro" id="IPR000182">
    <property type="entry name" value="GNAT_dom"/>
</dbReference>
<accession>A0ABV9GJK0</accession>
<sequence>MKKLLRGSSVRLTALTEADLPAVVTWYQDTDFLRMFDAVPAYPKSEDQLIQWLKTQSASNTDFIFAIRKCQDDLLIGFIALDGILWNHGVAGVSIAIGDGADRGQGYGKEAMALMLDFAFLELNLHRIQLTVFEYNPSAIALYEKLGFKKEGVYREFLARDGKRFDMYLYGLLKPEWVKV</sequence>
<name>A0ABV9GJK0_9BACL</name>
<feature type="domain" description="N-acetyltransferase" evidence="1">
    <location>
        <begin position="10"/>
        <end position="175"/>
    </location>
</feature>
<dbReference type="Pfam" id="PF13302">
    <property type="entry name" value="Acetyltransf_3"/>
    <property type="match status" value="1"/>
</dbReference>
<dbReference type="EC" id="2.3.-.-" evidence="2"/>
<dbReference type="InterPro" id="IPR016181">
    <property type="entry name" value="Acyl_CoA_acyltransferase"/>
</dbReference>
<reference evidence="3" key="1">
    <citation type="journal article" date="2019" name="Int. J. Syst. Evol. Microbiol.">
        <title>The Global Catalogue of Microorganisms (GCM) 10K type strain sequencing project: providing services to taxonomists for standard genome sequencing and annotation.</title>
        <authorList>
            <consortium name="The Broad Institute Genomics Platform"/>
            <consortium name="The Broad Institute Genome Sequencing Center for Infectious Disease"/>
            <person name="Wu L."/>
            <person name="Ma J."/>
        </authorList>
    </citation>
    <scope>NUCLEOTIDE SEQUENCE [LARGE SCALE GENOMIC DNA]</scope>
    <source>
        <strain evidence="3">CGMCC 1.16306</strain>
    </source>
</reference>
<evidence type="ECO:0000259" key="1">
    <source>
        <dbReference type="PROSITE" id="PS51186"/>
    </source>
</evidence>
<protein>
    <submittedName>
        <fullName evidence="2">GNAT family N-acetyltransferase</fullName>
        <ecNumber evidence="2">2.3.-.-</ecNumber>
    </submittedName>
</protein>
<comment type="caution">
    <text evidence="2">The sequence shown here is derived from an EMBL/GenBank/DDBJ whole genome shotgun (WGS) entry which is preliminary data.</text>
</comment>
<proteinExistence type="predicted"/>
<evidence type="ECO:0000313" key="2">
    <source>
        <dbReference type="EMBL" id="MFC4617739.1"/>
    </source>
</evidence>
<gene>
    <name evidence="2" type="ORF">ACFO4N_03240</name>
</gene>
<dbReference type="CDD" id="cd04301">
    <property type="entry name" value="NAT_SF"/>
    <property type="match status" value="1"/>
</dbReference>
<dbReference type="PROSITE" id="PS51186">
    <property type="entry name" value="GNAT"/>
    <property type="match status" value="1"/>
</dbReference>
<evidence type="ECO:0000313" key="3">
    <source>
        <dbReference type="Proteomes" id="UP001596022"/>
    </source>
</evidence>
<dbReference type="SUPFAM" id="SSF55729">
    <property type="entry name" value="Acyl-CoA N-acyltransferases (Nat)"/>
    <property type="match status" value="1"/>
</dbReference>
<dbReference type="PANTHER" id="PTHR43415:SF5">
    <property type="entry name" value="ACETYLTRANSFERASE"/>
    <property type="match status" value="1"/>
</dbReference>
<dbReference type="GO" id="GO:0016746">
    <property type="term" value="F:acyltransferase activity"/>
    <property type="evidence" value="ECO:0007669"/>
    <property type="project" value="UniProtKB-KW"/>
</dbReference>
<keyword evidence="3" id="KW-1185">Reference proteome</keyword>
<dbReference type="EMBL" id="JBHSFW010000001">
    <property type="protein sequence ID" value="MFC4617739.1"/>
    <property type="molecule type" value="Genomic_DNA"/>
</dbReference>
<dbReference type="RefSeq" id="WP_376844768.1">
    <property type="nucleotide sequence ID" value="NZ_JBHSFW010000001.1"/>
</dbReference>
<organism evidence="2 3">
    <name type="scientific">Camelliibacillus cellulosilyticus</name>
    <dbReference type="NCBI Taxonomy" id="2174486"/>
    <lineage>
        <taxon>Bacteria</taxon>
        <taxon>Bacillati</taxon>
        <taxon>Bacillota</taxon>
        <taxon>Bacilli</taxon>
        <taxon>Bacillales</taxon>
        <taxon>Sporolactobacillaceae</taxon>
        <taxon>Camelliibacillus</taxon>
    </lineage>
</organism>
<keyword evidence="2" id="KW-0808">Transferase</keyword>
<dbReference type="PANTHER" id="PTHR43415">
    <property type="entry name" value="SPERMIDINE N(1)-ACETYLTRANSFERASE"/>
    <property type="match status" value="1"/>
</dbReference>
<dbReference type="Proteomes" id="UP001596022">
    <property type="component" value="Unassembled WGS sequence"/>
</dbReference>
<keyword evidence="2" id="KW-0012">Acyltransferase</keyword>